<feature type="transmembrane region" description="Helical" evidence="2">
    <location>
        <begin position="175"/>
        <end position="193"/>
    </location>
</feature>
<proteinExistence type="predicted"/>
<sequence length="300" mass="34829">ECRLAYEVAKKFSRGLLKLATEARRKSRQVQGYNGYFGKDICEHMKRMHIDCSVRPGVLLLPSQLSTDTWSSAHSRMDSSSHNSSTHNNANRNDSSTSPSNLRQCTHKDKACVFTNCELLFQHGYLHCVAQKTRGKKMPSSNHALTFSATKNAIYDFHLHLFLKNTYFFESRGSFFFFCFCFFCAIAFFFFMYTRTKQNNEHVSRRTYLPNHISMEKKITLCTHQLISMTYYLEFFHMASQKWICGRIQYATKDVITLLYLSPQPNNTVPAVAQQIIFPRDSLLIRPITLQNLLRKPSSF</sequence>
<gene>
    <name evidence="3" type="ORF">RFI_15692</name>
</gene>
<organism evidence="3 4">
    <name type="scientific">Reticulomyxa filosa</name>
    <dbReference type="NCBI Taxonomy" id="46433"/>
    <lineage>
        <taxon>Eukaryota</taxon>
        <taxon>Sar</taxon>
        <taxon>Rhizaria</taxon>
        <taxon>Retaria</taxon>
        <taxon>Foraminifera</taxon>
        <taxon>Monothalamids</taxon>
        <taxon>Reticulomyxidae</taxon>
        <taxon>Reticulomyxa</taxon>
    </lineage>
</organism>
<reference evidence="3 4" key="1">
    <citation type="journal article" date="2013" name="Curr. Biol.">
        <title>The Genome of the Foraminiferan Reticulomyxa filosa.</title>
        <authorList>
            <person name="Glockner G."/>
            <person name="Hulsmann N."/>
            <person name="Schleicher M."/>
            <person name="Noegel A.A."/>
            <person name="Eichinger L."/>
            <person name="Gallinger C."/>
            <person name="Pawlowski J."/>
            <person name="Sierra R."/>
            <person name="Euteneuer U."/>
            <person name="Pillet L."/>
            <person name="Moustafa A."/>
            <person name="Platzer M."/>
            <person name="Groth M."/>
            <person name="Szafranski K."/>
            <person name="Schliwa M."/>
        </authorList>
    </citation>
    <scope>NUCLEOTIDE SEQUENCE [LARGE SCALE GENOMIC DNA]</scope>
</reference>
<feature type="region of interest" description="Disordered" evidence="1">
    <location>
        <begin position="71"/>
        <end position="102"/>
    </location>
</feature>
<evidence type="ECO:0000313" key="3">
    <source>
        <dbReference type="EMBL" id="ETO21511.1"/>
    </source>
</evidence>
<feature type="compositionally biased region" description="Low complexity" evidence="1">
    <location>
        <begin position="71"/>
        <end position="94"/>
    </location>
</feature>
<protein>
    <submittedName>
        <fullName evidence="3">Uncharacterized protein</fullName>
    </submittedName>
</protein>
<dbReference type="Proteomes" id="UP000023152">
    <property type="component" value="Unassembled WGS sequence"/>
</dbReference>
<evidence type="ECO:0000256" key="1">
    <source>
        <dbReference type="SAM" id="MobiDB-lite"/>
    </source>
</evidence>
<dbReference type="AlphaFoldDB" id="X6N663"/>
<keyword evidence="2" id="KW-0472">Membrane</keyword>
<feature type="non-terminal residue" evidence="3">
    <location>
        <position position="1"/>
    </location>
</feature>
<evidence type="ECO:0000313" key="4">
    <source>
        <dbReference type="Proteomes" id="UP000023152"/>
    </source>
</evidence>
<dbReference type="EMBL" id="ASPP01011556">
    <property type="protein sequence ID" value="ETO21511.1"/>
    <property type="molecule type" value="Genomic_DNA"/>
</dbReference>
<keyword evidence="4" id="KW-1185">Reference proteome</keyword>
<keyword evidence="2" id="KW-0812">Transmembrane</keyword>
<accession>X6N663</accession>
<name>X6N663_RETFI</name>
<keyword evidence="2" id="KW-1133">Transmembrane helix</keyword>
<comment type="caution">
    <text evidence="3">The sequence shown here is derived from an EMBL/GenBank/DDBJ whole genome shotgun (WGS) entry which is preliminary data.</text>
</comment>
<evidence type="ECO:0000256" key="2">
    <source>
        <dbReference type="SAM" id="Phobius"/>
    </source>
</evidence>